<comment type="similarity">
    <text evidence="2">Belongs to the immunoglobulin superfamily. Contactin family.</text>
</comment>
<evidence type="ECO:0000256" key="2">
    <source>
        <dbReference type="ARBA" id="ARBA00009812"/>
    </source>
</evidence>
<organism evidence="14 15">
    <name type="scientific">Labeo rohita</name>
    <name type="common">Indian major carp</name>
    <name type="synonym">Cyprinus rohita</name>
    <dbReference type="NCBI Taxonomy" id="84645"/>
    <lineage>
        <taxon>Eukaryota</taxon>
        <taxon>Metazoa</taxon>
        <taxon>Chordata</taxon>
        <taxon>Craniata</taxon>
        <taxon>Vertebrata</taxon>
        <taxon>Euteleostomi</taxon>
        <taxon>Actinopterygii</taxon>
        <taxon>Neopterygii</taxon>
        <taxon>Teleostei</taxon>
        <taxon>Ostariophysi</taxon>
        <taxon>Cypriniformes</taxon>
        <taxon>Cyprinidae</taxon>
        <taxon>Labeoninae</taxon>
        <taxon>Labeonini</taxon>
        <taxon>Labeo</taxon>
    </lineage>
</organism>
<dbReference type="SUPFAM" id="SSF48726">
    <property type="entry name" value="Immunoglobulin"/>
    <property type="match status" value="1"/>
</dbReference>
<reference evidence="14 15" key="1">
    <citation type="submission" date="2022-01" db="EMBL/GenBank/DDBJ databases">
        <title>A high-quality chromosome-level genome assembly of rohu carp, Labeo rohita.</title>
        <authorList>
            <person name="Arick M.A. II"/>
            <person name="Hsu C.-Y."/>
            <person name="Magbanua Z."/>
            <person name="Pechanova O."/>
            <person name="Grover C."/>
            <person name="Miller E."/>
            <person name="Thrash A."/>
            <person name="Ezzel L."/>
            <person name="Alam S."/>
            <person name="Benzie J."/>
            <person name="Hamilton M."/>
            <person name="Karsi A."/>
            <person name="Lawrence M.L."/>
            <person name="Peterson D.G."/>
        </authorList>
    </citation>
    <scope>NUCLEOTIDE SEQUENCE [LARGE SCALE GENOMIC DNA]</scope>
    <source>
        <strain evidence="15">BAU-BD-2019</strain>
        <tissue evidence="14">Blood</tissue>
    </source>
</reference>
<dbReference type="InterPro" id="IPR003598">
    <property type="entry name" value="Ig_sub2"/>
</dbReference>
<evidence type="ECO:0000256" key="4">
    <source>
        <dbReference type="ARBA" id="ARBA00022622"/>
    </source>
</evidence>
<keyword evidence="10" id="KW-0325">Glycoprotein</keyword>
<evidence type="ECO:0000256" key="8">
    <source>
        <dbReference type="ARBA" id="ARBA00023136"/>
    </source>
</evidence>
<dbReference type="EMBL" id="JACTAM010000018">
    <property type="protein sequence ID" value="KAI2653930.1"/>
    <property type="molecule type" value="Genomic_DNA"/>
</dbReference>
<dbReference type="PROSITE" id="PS50835">
    <property type="entry name" value="IG_LIKE"/>
    <property type="match status" value="1"/>
</dbReference>
<dbReference type="InterPro" id="IPR013098">
    <property type="entry name" value="Ig_I-set"/>
</dbReference>
<evidence type="ECO:0000256" key="11">
    <source>
        <dbReference type="ARBA" id="ARBA00023288"/>
    </source>
</evidence>
<dbReference type="Pfam" id="PF07679">
    <property type="entry name" value="I-set"/>
    <property type="match status" value="1"/>
</dbReference>
<evidence type="ECO:0000256" key="10">
    <source>
        <dbReference type="ARBA" id="ARBA00023180"/>
    </source>
</evidence>
<accession>A0ABQ8LTG2</accession>
<evidence type="ECO:0000313" key="15">
    <source>
        <dbReference type="Proteomes" id="UP000830375"/>
    </source>
</evidence>
<sequence length="118" mass="13685">MATLPQWISMINDTQLDSGEQLHWECRATGKPRPTYRWLRNGEPLNSQSRVEMVNGELIIHRLQQADSGMYQCIAENKYGAIYSSAELKILGNCFRTVFIILLFQHKESIQWEIPSSR</sequence>
<dbReference type="InterPro" id="IPR007110">
    <property type="entry name" value="Ig-like_dom"/>
</dbReference>
<name>A0ABQ8LTG2_LABRO</name>
<dbReference type="Gene3D" id="2.60.40.10">
    <property type="entry name" value="Immunoglobulins"/>
    <property type="match status" value="1"/>
</dbReference>
<evidence type="ECO:0000256" key="7">
    <source>
        <dbReference type="ARBA" id="ARBA00022889"/>
    </source>
</evidence>
<keyword evidence="9" id="KW-1015">Disulfide bond</keyword>
<gene>
    <name evidence="14" type="ORF">H4Q32_014300</name>
</gene>
<feature type="domain" description="Ig-like" evidence="13">
    <location>
        <begin position="5"/>
        <end position="89"/>
    </location>
</feature>
<evidence type="ECO:0000256" key="9">
    <source>
        <dbReference type="ARBA" id="ARBA00023157"/>
    </source>
</evidence>
<evidence type="ECO:0000256" key="1">
    <source>
        <dbReference type="ARBA" id="ARBA00004609"/>
    </source>
</evidence>
<keyword evidence="4" id="KW-0336">GPI-anchor</keyword>
<dbReference type="Proteomes" id="UP000830375">
    <property type="component" value="Unassembled WGS sequence"/>
</dbReference>
<proteinExistence type="inferred from homology"/>
<dbReference type="PANTHER" id="PTHR44170">
    <property type="entry name" value="PROTEIN SIDEKICK"/>
    <property type="match status" value="1"/>
</dbReference>
<dbReference type="InterPro" id="IPR003599">
    <property type="entry name" value="Ig_sub"/>
</dbReference>
<protein>
    <recommendedName>
        <fullName evidence="12">Contactin-5</fullName>
    </recommendedName>
</protein>
<keyword evidence="5" id="KW-0732">Signal</keyword>
<comment type="caution">
    <text evidence="14">The sequence shown here is derived from an EMBL/GenBank/DDBJ whole genome shotgun (WGS) entry which is preliminary data.</text>
</comment>
<evidence type="ECO:0000256" key="5">
    <source>
        <dbReference type="ARBA" id="ARBA00022729"/>
    </source>
</evidence>
<dbReference type="InterPro" id="IPR036179">
    <property type="entry name" value="Ig-like_dom_sf"/>
</dbReference>
<dbReference type="SMART" id="SM00409">
    <property type="entry name" value="IG"/>
    <property type="match status" value="1"/>
</dbReference>
<dbReference type="SMART" id="SM00408">
    <property type="entry name" value="IGc2"/>
    <property type="match status" value="1"/>
</dbReference>
<evidence type="ECO:0000256" key="12">
    <source>
        <dbReference type="ARBA" id="ARBA00044127"/>
    </source>
</evidence>
<evidence type="ECO:0000256" key="6">
    <source>
        <dbReference type="ARBA" id="ARBA00022737"/>
    </source>
</evidence>
<keyword evidence="6" id="KW-0677">Repeat</keyword>
<dbReference type="PANTHER" id="PTHR44170:SF17">
    <property type="entry name" value="CONTACTIN-5"/>
    <property type="match status" value="1"/>
</dbReference>
<keyword evidence="7" id="KW-0130">Cell adhesion</keyword>
<keyword evidence="15" id="KW-1185">Reference proteome</keyword>
<keyword evidence="8" id="KW-0472">Membrane</keyword>
<keyword evidence="11" id="KW-0449">Lipoprotein</keyword>
<dbReference type="InterPro" id="IPR013783">
    <property type="entry name" value="Ig-like_fold"/>
</dbReference>
<evidence type="ECO:0000256" key="3">
    <source>
        <dbReference type="ARBA" id="ARBA00022475"/>
    </source>
</evidence>
<evidence type="ECO:0000313" key="14">
    <source>
        <dbReference type="EMBL" id="KAI2653930.1"/>
    </source>
</evidence>
<comment type="subcellular location">
    <subcellularLocation>
        <location evidence="1">Cell membrane</location>
        <topology evidence="1">Lipid-anchor</topology>
        <topology evidence="1">GPI-anchor</topology>
    </subcellularLocation>
</comment>
<keyword evidence="3" id="KW-1003">Cell membrane</keyword>
<evidence type="ECO:0000259" key="13">
    <source>
        <dbReference type="PROSITE" id="PS50835"/>
    </source>
</evidence>